<dbReference type="EMBL" id="CP006956">
    <property type="protein sequence ID" value="AHG87504.1"/>
    <property type="molecule type" value="Genomic_DNA"/>
</dbReference>
<dbReference type="Proteomes" id="UP000019086">
    <property type="component" value="Chromosome"/>
</dbReference>
<accession>W0R8Q3</accession>
<gene>
    <name evidence="1" type="ORF">F544_22760</name>
</gene>
<dbReference type="AlphaFoldDB" id="W0R8Q3"/>
<name>W0R8Q3_BIBTR</name>
<dbReference type="KEGG" id="btra:F544_22760"/>
<dbReference type="HOGENOM" id="CLU_3212967_0_0_6"/>
<evidence type="ECO:0000313" key="1">
    <source>
        <dbReference type="EMBL" id="AHG87504.1"/>
    </source>
</evidence>
<proteinExistence type="predicted"/>
<sequence length="44" mass="5119">MGAKIHNSSETIEIKIHTLYDLNQIFAHLSIFSQADILLRFNQF</sequence>
<dbReference type="PATRIC" id="fig|1263832.3.peg.2262"/>
<reference evidence="1 2" key="1">
    <citation type="submission" date="2013-12" db="EMBL/GenBank/DDBJ databases">
        <title>Annotation of the Bibersteinia trehalosi USDA-ARS-USMARC-190 complete genome.</title>
        <authorList>
            <person name="Harhay G.P."/>
            <person name="McVey S."/>
            <person name="Clawson M.L."/>
            <person name="Bono J."/>
            <person name="Heaton M.P."/>
            <person name="Chitko-Mckown C.G."/>
            <person name="Harhay D.M."/>
            <person name="Smith T.P.L."/>
        </authorList>
    </citation>
    <scope>NUCLEOTIDE SEQUENCE [LARGE SCALE GENOMIC DNA]</scope>
    <source>
        <strain evidence="1 2">USDA-ARS-USMARC-190</strain>
    </source>
</reference>
<evidence type="ECO:0000313" key="2">
    <source>
        <dbReference type="Proteomes" id="UP000019086"/>
    </source>
</evidence>
<protein>
    <submittedName>
        <fullName evidence="1">Uncharacterized protein</fullName>
    </submittedName>
</protein>
<organism evidence="1 2">
    <name type="scientific">Bibersteinia trehalosi USDA-ARS-USMARC-190</name>
    <dbReference type="NCBI Taxonomy" id="1263832"/>
    <lineage>
        <taxon>Bacteria</taxon>
        <taxon>Pseudomonadati</taxon>
        <taxon>Pseudomonadota</taxon>
        <taxon>Gammaproteobacteria</taxon>
        <taxon>Pasteurellales</taxon>
        <taxon>Pasteurellaceae</taxon>
        <taxon>Bibersteinia</taxon>
    </lineage>
</organism>